<name>A0AAN7H7K1_9PEZI</name>
<evidence type="ECO:0000313" key="2">
    <source>
        <dbReference type="EMBL" id="KAK4231065.1"/>
    </source>
</evidence>
<organism evidence="2 3">
    <name type="scientific">Podospora fimiseda</name>
    <dbReference type="NCBI Taxonomy" id="252190"/>
    <lineage>
        <taxon>Eukaryota</taxon>
        <taxon>Fungi</taxon>
        <taxon>Dikarya</taxon>
        <taxon>Ascomycota</taxon>
        <taxon>Pezizomycotina</taxon>
        <taxon>Sordariomycetes</taxon>
        <taxon>Sordariomycetidae</taxon>
        <taxon>Sordariales</taxon>
        <taxon>Podosporaceae</taxon>
        <taxon>Podospora</taxon>
    </lineage>
</organism>
<sequence>MSESKNINTTQQPEGTPASNLSESTLAAMKAHAANPGPVIKEDFNVQEEGTKEERLAKAKELNKDNK</sequence>
<comment type="caution">
    <text evidence="2">The sequence shown here is derived from an EMBL/GenBank/DDBJ whole genome shotgun (WGS) entry which is preliminary data.</text>
</comment>
<evidence type="ECO:0000313" key="3">
    <source>
        <dbReference type="Proteomes" id="UP001301958"/>
    </source>
</evidence>
<dbReference type="AlphaFoldDB" id="A0AAN7H7K1"/>
<dbReference type="EMBL" id="MU865295">
    <property type="protein sequence ID" value="KAK4231065.1"/>
    <property type="molecule type" value="Genomic_DNA"/>
</dbReference>
<accession>A0AAN7H7K1</accession>
<feature type="compositionally biased region" description="Basic and acidic residues" evidence="1">
    <location>
        <begin position="40"/>
        <end position="67"/>
    </location>
</feature>
<reference evidence="2" key="1">
    <citation type="journal article" date="2023" name="Mol. Phylogenet. Evol.">
        <title>Genome-scale phylogeny and comparative genomics of the fungal order Sordariales.</title>
        <authorList>
            <person name="Hensen N."/>
            <person name="Bonometti L."/>
            <person name="Westerberg I."/>
            <person name="Brannstrom I.O."/>
            <person name="Guillou S."/>
            <person name="Cros-Aarteil S."/>
            <person name="Calhoun S."/>
            <person name="Haridas S."/>
            <person name="Kuo A."/>
            <person name="Mondo S."/>
            <person name="Pangilinan J."/>
            <person name="Riley R."/>
            <person name="LaButti K."/>
            <person name="Andreopoulos B."/>
            <person name="Lipzen A."/>
            <person name="Chen C."/>
            <person name="Yan M."/>
            <person name="Daum C."/>
            <person name="Ng V."/>
            <person name="Clum A."/>
            <person name="Steindorff A."/>
            <person name="Ohm R.A."/>
            <person name="Martin F."/>
            <person name="Silar P."/>
            <person name="Natvig D.O."/>
            <person name="Lalanne C."/>
            <person name="Gautier V."/>
            <person name="Ament-Velasquez S.L."/>
            <person name="Kruys A."/>
            <person name="Hutchinson M.I."/>
            <person name="Powell A.J."/>
            <person name="Barry K."/>
            <person name="Miller A.N."/>
            <person name="Grigoriev I.V."/>
            <person name="Debuchy R."/>
            <person name="Gladieux P."/>
            <person name="Hiltunen Thoren M."/>
            <person name="Johannesson H."/>
        </authorList>
    </citation>
    <scope>NUCLEOTIDE SEQUENCE</scope>
    <source>
        <strain evidence="2">CBS 990.96</strain>
    </source>
</reference>
<dbReference type="Proteomes" id="UP001301958">
    <property type="component" value="Unassembled WGS sequence"/>
</dbReference>
<protein>
    <submittedName>
        <fullName evidence="2">Uncharacterized protein</fullName>
    </submittedName>
</protein>
<feature type="region of interest" description="Disordered" evidence="1">
    <location>
        <begin position="1"/>
        <end position="67"/>
    </location>
</feature>
<proteinExistence type="predicted"/>
<gene>
    <name evidence="2" type="ORF">QBC38DRAFT_408833</name>
</gene>
<evidence type="ECO:0000256" key="1">
    <source>
        <dbReference type="SAM" id="MobiDB-lite"/>
    </source>
</evidence>
<keyword evidence="3" id="KW-1185">Reference proteome</keyword>
<feature type="compositionally biased region" description="Polar residues" evidence="1">
    <location>
        <begin position="1"/>
        <end position="25"/>
    </location>
</feature>
<reference evidence="2" key="2">
    <citation type="submission" date="2023-05" db="EMBL/GenBank/DDBJ databases">
        <authorList>
            <consortium name="Lawrence Berkeley National Laboratory"/>
            <person name="Steindorff A."/>
            <person name="Hensen N."/>
            <person name="Bonometti L."/>
            <person name="Westerberg I."/>
            <person name="Brannstrom I.O."/>
            <person name="Guillou S."/>
            <person name="Cros-Aarteil S."/>
            <person name="Calhoun S."/>
            <person name="Haridas S."/>
            <person name="Kuo A."/>
            <person name="Mondo S."/>
            <person name="Pangilinan J."/>
            <person name="Riley R."/>
            <person name="Labutti K."/>
            <person name="Andreopoulos B."/>
            <person name="Lipzen A."/>
            <person name="Chen C."/>
            <person name="Yanf M."/>
            <person name="Daum C."/>
            <person name="Ng V."/>
            <person name="Clum A."/>
            <person name="Ohm R."/>
            <person name="Martin F."/>
            <person name="Silar P."/>
            <person name="Natvig D."/>
            <person name="Lalanne C."/>
            <person name="Gautier V."/>
            <person name="Ament-Velasquez S.L."/>
            <person name="Kruys A."/>
            <person name="Hutchinson M.I."/>
            <person name="Powell A.J."/>
            <person name="Barry K."/>
            <person name="Miller A.N."/>
            <person name="Grigoriev I.V."/>
            <person name="Debuchy R."/>
            <person name="Gladieux P."/>
            <person name="Thoren M.H."/>
            <person name="Johannesson H."/>
        </authorList>
    </citation>
    <scope>NUCLEOTIDE SEQUENCE</scope>
    <source>
        <strain evidence="2">CBS 990.96</strain>
    </source>
</reference>